<name>A0A0N4Y666_NIPBR</name>
<evidence type="ECO:0000313" key="1">
    <source>
        <dbReference type="EMBL" id="VDL75146.1"/>
    </source>
</evidence>
<keyword evidence="2" id="KW-1185">Reference proteome</keyword>
<reference evidence="3" key="1">
    <citation type="submission" date="2017-02" db="UniProtKB">
        <authorList>
            <consortium name="WormBaseParasite"/>
        </authorList>
    </citation>
    <scope>IDENTIFICATION</scope>
</reference>
<dbReference type="WBParaSite" id="NBR_0001155601-mRNA-1">
    <property type="protein sequence ID" value="NBR_0001155601-mRNA-1"/>
    <property type="gene ID" value="NBR_0001155601"/>
</dbReference>
<sequence>MHGTNPRDRLRSFLTEDESIGDLRLSVRIWSCLRDLVELESARSTRLRGTLDKASECLPHITRYDVEASQGGAASECARAAPDGGSLCAANCSSLQNAKEDFGGGAQGDFAKGVISTNKMAVRTAADCTILEEDRGGGEWGGVEQEGEGD</sequence>
<dbReference type="AlphaFoldDB" id="A0A0N4Y666"/>
<organism evidence="3">
    <name type="scientific">Nippostrongylus brasiliensis</name>
    <name type="common">Rat hookworm</name>
    <dbReference type="NCBI Taxonomy" id="27835"/>
    <lineage>
        <taxon>Eukaryota</taxon>
        <taxon>Metazoa</taxon>
        <taxon>Ecdysozoa</taxon>
        <taxon>Nematoda</taxon>
        <taxon>Chromadorea</taxon>
        <taxon>Rhabditida</taxon>
        <taxon>Rhabditina</taxon>
        <taxon>Rhabditomorpha</taxon>
        <taxon>Strongyloidea</taxon>
        <taxon>Heligmosomidae</taxon>
        <taxon>Nippostrongylus</taxon>
    </lineage>
</organism>
<accession>A0A0N4Y666</accession>
<proteinExistence type="predicted"/>
<dbReference type="Proteomes" id="UP000271162">
    <property type="component" value="Unassembled WGS sequence"/>
</dbReference>
<gene>
    <name evidence="1" type="ORF">NBR_LOCUS11557</name>
</gene>
<reference evidence="1 2" key="2">
    <citation type="submission" date="2018-11" db="EMBL/GenBank/DDBJ databases">
        <authorList>
            <consortium name="Pathogen Informatics"/>
        </authorList>
    </citation>
    <scope>NUCLEOTIDE SEQUENCE [LARGE SCALE GENOMIC DNA]</scope>
</reference>
<evidence type="ECO:0000313" key="3">
    <source>
        <dbReference type="WBParaSite" id="NBR_0001155601-mRNA-1"/>
    </source>
</evidence>
<evidence type="ECO:0000313" key="2">
    <source>
        <dbReference type="Proteomes" id="UP000271162"/>
    </source>
</evidence>
<protein>
    <submittedName>
        <fullName evidence="1 3">Uncharacterized protein</fullName>
    </submittedName>
</protein>
<dbReference type="EMBL" id="UYSL01020549">
    <property type="protein sequence ID" value="VDL75146.1"/>
    <property type="molecule type" value="Genomic_DNA"/>
</dbReference>